<accession>H5TF87</accession>
<reference evidence="1 2" key="1">
    <citation type="journal article" date="2012" name="J. Bacteriol.">
        <title>Genome sequence of proteorhodopsin-containing sea ice bacterium Glaciecola punicea ACAM 611T.</title>
        <authorList>
            <person name="Qin Q.-L."/>
            <person name="Xie B.-B."/>
            <person name="Shu Y.-L."/>
            <person name="Rong J.-C."/>
            <person name="Zhao D.-L."/>
            <person name="Zhang X.-Y."/>
            <person name="Chen X.-L."/>
            <person name="Zhou B.-C."/>
            <person name="Zhanga Y.-Z."/>
        </authorList>
    </citation>
    <scope>NUCLEOTIDE SEQUENCE [LARGE SCALE GENOMIC DNA]</scope>
    <source>
        <strain evidence="1 2">ACAM 611</strain>
    </source>
</reference>
<organism evidence="1 2">
    <name type="scientific">Glaciecola punicea ACAM 611</name>
    <dbReference type="NCBI Taxonomy" id="1121923"/>
    <lineage>
        <taxon>Bacteria</taxon>
        <taxon>Pseudomonadati</taxon>
        <taxon>Pseudomonadota</taxon>
        <taxon>Gammaproteobacteria</taxon>
        <taxon>Alteromonadales</taxon>
        <taxon>Alteromonadaceae</taxon>
        <taxon>Glaciecola</taxon>
    </lineage>
</organism>
<evidence type="ECO:0000313" key="2">
    <source>
        <dbReference type="Proteomes" id="UP000053586"/>
    </source>
</evidence>
<comment type="caution">
    <text evidence="1">The sequence shown here is derived from an EMBL/GenBank/DDBJ whole genome shotgun (WGS) entry which is preliminary data.</text>
</comment>
<dbReference type="AlphaFoldDB" id="H5TF87"/>
<evidence type="ECO:0000313" key="1">
    <source>
        <dbReference type="EMBL" id="GAB57014.1"/>
    </source>
</evidence>
<name>H5TF87_9ALTE</name>
<sequence>MDPHWAWQKINPFQSSSLRKSRGSRLFYGLKKPLLLSL</sequence>
<dbReference type="EMBL" id="BAET01000033">
    <property type="protein sequence ID" value="GAB57014.1"/>
    <property type="molecule type" value="Genomic_DNA"/>
</dbReference>
<dbReference type="Proteomes" id="UP000053586">
    <property type="component" value="Unassembled WGS sequence"/>
</dbReference>
<protein>
    <submittedName>
        <fullName evidence="1">Uncharacterized protein</fullName>
    </submittedName>
</protein>
<keyword evidence="2" id="KW-1185">Reference proteome</keyword>
<reference evidence="1 2" key="2">
    <citation type="journal article" date="2017" name="Antonie Van Leeuwenhoek">
        <title>Rhizobium rhizosphaerae sp. nov., a novel species isolated from rice rhizosphere.</title>
        <authorList>
            <person name="Zhao J.J."/>
            <person name="Zhang J."/>
            <person name="Zhang R.J."/>
            <person name="Zhang C.W."/>
            <person name="Yin H.Q."/>
            <person name="Zhang X.X."/>
        </authorList>
    </citation>
    <scope>NUCLEOTIDE SEQUENCE [LARGE SCALE GENOMIC DNA]</scope>
    <source>
        <strain evidence="1 2">ACAM 611</strain>
    </source>
</reference>
<gene>
    <name evidence="1" type="ORF">GPUN_2900</name>
</gene>
<proteinExistence type="predicted"/>